<dbReference type="PANTHER" id="PTHR12558:SF13">
    <property type="entry name" value="CELL DIVISION CYCLE PROTEIN 27 HOMOLOG"/>
    <property type="match status" value="1"/>
</dbReference>
<dbReference type="SUPFAM" id="SSF48452">
    <property type="entry name" value="TPR-like"/>
    <property type="match status" value="1"/>
</dbReference>
<proteinExistence type="predicted"/>
<gene>
    <name evidence="1" type="ORF">MNBD_DELTA01-572</name>
</gene>
<evidence type="ECO:0000313" key="1">
    <source>
        <dbReference type="EMBL" id="VAV84869.1"/>
    </source>
</evidence>
<accession>A0A3B0QXN1</accession>
<sequence length="273" mass="30927">MAWRFLRRHLPDLVILPVNKPWALLCLSLLFFLPSCVTTSSQTAVVPSQAASAPSQTAVAPSQAAVVPSQAAVVPSQTEDDKGAAVMSFEDHLRLGRIYESNGNLRPALREYERARKMRKKDSRPYFGMGNIQLRSGDLDRAQWSYKKAIKYDPSVGVYYNNLAWVYIKMQRYTEAYAMATRGAELDLRRPYIYLDTIGVIEMRLGNFERAERKLKQAAAAMPPADRHGLLSVYENLRELYTRMMSRTDDIVEIERRISELKSSMGGSVPMLP</sequence>
<dbReference type="Pfam" id="PF13431">
    <property type="entry name" value="TPR_17"/>
    <property type="match status" value="1"/>
</dbReference>
<dbReference type="InterPro" id="IPR011990">
    <property type="entry name" value="TPR-like_helical_dom_sf"/>
</dbReference>
<reference evidence="1" key="1">
    <citation type="submission" date="2018-06" db="EMBL/GenBank/DDBJ databases">
        <authorList>
            <person name="Zhirakovskaya E."/>
        </authorList>
    </citation>
    <scope>NUCLEOTIDE SEQUENCE</scope>
</reference>
<organism evidence="1">
    <name type="scientific">hydrothermal vent metagenome</name>
    <dbReference type="NCBI Taxonomy" id="652676"/>
    <lineage>
        <taxon>unclassified sequences</taxon>
        <taxon>metagenomes</taxon>
        <taxon>ecological metagenomes</taxon>
    </lineage>
</organism>
<dbReference type="AlphaFoldDB" id="A0A3B0QXN1"/>
<dbReference type="InterPro" id="IPR019734">
    <property type="entry name" value="TPR_rpt"/>
</dbReference>
<dbReference type="PANTHER" id="PTHR12558">
    <property type="entry name" value="CELL DIVISION CYCLE 16,23,27"/>
    <property type="match status" value="1"/>
</dbReference>
<dbReference type="Pfam" id="PF13432">
    <property type="entry name" value="TPR_16"/>
    <property type="match status" value="1"/>
</dbReference>
<dbReference type="PROSITE" id="PS50005">
    <property type="entry name" value="TPR"/>
    <property type="match status" value="2"/>
</dbReference>
<name>A0A3B0QXN1_9ZZZZ</name>
<dbReference type="SMART" id="SM00028">
    <property type="entry name" value="TPR"/>
    <property type="match status" value="4"/>
</dbReference>
<protein>
    <submittedName>
        <fullName evidence="1">Uncharacterized protein</fullName>
    </submittedName>
</protein>
<dbReference type="Gene3D" id="1.25.40.10">
    <property type="entry name" value="Tetratricopeptide repeat domain"/>
    <property type="match status" value="1"/>
</dbReference>
<dbReference type="EMBL" id="UOEA01000076">
    <property type="protein sequence ID" value="VAV84869.1"/>
    <property type="molecule type" value="Genomic_DNA"/>
</dbReference>